<keyword evidence="13" id="KW-1185">Reference proteome</keyword>
<dbReference type="PRINTS" id="PR00237">
    <property type="entry name" value="GPCRRHODOPSN"/>
</dbReference>
<comment type="caution">
    <text evidence="12">The sequence shown here is derived from an EMBL/GenBank/DDBJ whole genome shotgun (WGS) entry which is preliminary data.</text>
</comment>
<evidence type="ECO:0000256" key="7">
    <source>
        <dbReference type="ARBA" id="ARBA00023224"/>
    </source>
</evidence>
<comment type="similarity">
    <text evidence="8">Belongs to the G-protein coupled receptor 1 family.</text>
</comment>
<dbReference type="InterPro" id="IPR017452">
    <property type="entry name" value="GPCR_Rhodpsn_7TM"/>
</dbReference>
<evidence type="ECO:0000256" key="3">
    <source>
        <dbReference type="ARBA" id="ARBA00022989"/>
    </source>
</evidence>
<feature type="transmembrane region" description="Helical" evidence="10">
    <location>
        <begin position="61"/>
        <end position="82"/>
    </location>
</feature>
<feature type="transmembrane region" description="Helical" evidence="10">
    <location>
        <begin position="102"/>
        <end position="120"/>
    </location>
</feature>
<evidence type="ECO:0000256" key="2">
    <source>
        <dbReference type="ARBA" id="ARBA00022692"/>
    </source>
</evidence>
<keyword evidence="7 8" id="KW-0807">Transducer</keyword>
<feature type="transmembrane region" description="Helical" evidence="10">
    <location>
        <begin position="140"/>
        <end position="162"/>
    </location>
</feature>
<dbReference type="PROSITE" id="PS50262">
    <property type="entry name" value="G_PROTEIN_RECEP_F1_2"/>
    <property type="match status" value="1"/>
</dbReference>
<evidence type="ECO:0000256" key="4">
    <source>
        <dbReference type="ARBA" id="ARBA00023040"/>
    </source>
</evidence>
<comment type="subcellular location">
    <subcellularLocation>
        <location evidence="1">Membrane</location>
        <topology evidence="1">Multi-pass membrane protein</topology>
    </subcellularLocation>
</comment>
<dbReference type="PANTHER" id="PTHR24243">
    <property type="entry name" value="G-PROTEIN COUPLED RECEPTOR"/>
    <property type="match status" value="1"/>
</dbReference>
<protein>
    <submittedName>
        <fullName evidence="12">7 transmembrane receptor (Rhodopsin family) domain-containing protein</fullName>
    </submittedName>
</protein>
<keyword evidence="6 8" id="KW-0675">Receptor</keyword>
<dbReference type="PANTHER" id="PTHR24243:SF224">
    <property type="entry name" value="G-PROTEIN COUPLED RECEPTOR 19-RELATED"/>
    <property type="match status" value="1"/>
</dbReference>
<dbReference type="Pfam" id="PF00001">
    <property type="entry name" value="7tm_1"/>
    <property type="match status" value="1"/>
</dbReference>
<dbReference type="Proteomes" id="UP001201812">
    <property type="component" value="Unassembled WGS sequence"/>
</dbReference>
<feature type="region of interest" description="Disordered" evidence="9">
    <location>
        <begin position="422"/>
        <end position="453"/>
    </location>
</feature>
<feature type="transmembrane region" description="Helical" evidence="10">
    <location>
        <begin position="20"/>
        <end position="49"/>
    </location>
</feature>
<feature type="compositionally biased region" description="Polar residues" evidence="9">
    <location>
        <begin position="388"/>
        <end position="403"/>
    </location>
</feature>
<keyword evidence="4 8" id="KW-0297">G-protein coupled receptor</keyword>
<evidence type="ECO:0000256" key="6">
    <source>
        <dbReference type="ARBA" id="ARBA00023170"/>
    </source>
</evidence>
<organism evidence="12 13">
    <name type="scientific">Ditylenchus destructor</name>
    <dbReference type="NCBI Taxonomy" id="166010"/>
    <lineage>
        <taxon>Eukaryota</taxon>
        <taxon>Metazoa</taxon>
        <taxon>Ecdysozoa</taxon>
        <taxon>Nematoda</taxon>
        <taxon>Chromadorea</taxon>
        <taxon>Rhabditida</taxon>
        <taxon>Tylenchina</taxon>
        <taxon>Tylenchomorpha</taxon>
        <taxon>Sphaerularioidea</taxon>
        <taxon>Anguinidae</taxon>
        <taxon>Anguininae</taxon>
        <taxon>Ditylenchus</taxon>
    </lineage>
</organism>
<dbReference type="SMART" id="SM01381">
    <property type="entry name" value="7TM_GPCR_Srsx"/>
    <property type="match status" value="1"/>
</dbReference>
<feature type="domain" description="G-protein coupled receptors family 1 profile" evidence="11">
    <location>
        <begin position="40"/>
        <end position="301"/>
    </location>
</feature>
<name>A0AAD4NBZ7_9BILA</name>
<evidence type="ECO:0000256" key="8">
    <source>
        <dbReference type="RuleBase" id="RU000688"/>
    </source>
</evidence>
<dbReference type="Gene3D" id="1.20.1070.10">
    <property type="entry name" value="Rhodopsin 7-helix transmembrane proteins"/>
    <property type="match status" value="1"/>
</dbReference>
<dbReference type="AlphaFoldDB" id="A0AAD4NBZ7"/>
<sequence>MDDTSGEDVVEVLESMRQPWSLATVYIIFYLGVFVAGLIGNVFVVLAVVLFNSNLRTTTDYLISSLALADLLIILFCLPTTLLNNLLTEWQLGAIGCKLSTFINSTTSCASIFTLVAVTADRYMAICHTLKYTLWEARPILYMICGLWVLSALLASPNLVLYDEILYDLLPPNGTLVARLCVSTQDDFLHFIIVNLIIAFLVPVILISVSYALIFRTVTSHQSLAIDARIRDERIKLRVAQMMLTVIIVFIICWSPLYGLYCYFFLASNRDSPFFQFASSVLRPIFQWLSLLSSSLNPLIYSCYSQKYRRAFHQLLLLPCRMHYQSFQRATRATLRLPPKHKATESSLGDLPQLMLDPSKYGRKVSLQHHYFQPHQYSNGLLRKMSEQSSRWTHHSNGTNRKFTPSAGVGWTQGIGYSTAISPLATNSPINPLQPDRPPPKPARRRPHPAQMHRHSLAVPPITMSRSVPTEVDFMGCGEAKDEDKRPDSTLREDGNTTDERNPPLHYLANRDKIYSKENVSGMGENSMKPLIGDQMKLSMGENNDKIDISRPEKLTSASAAKTSVSSQSGIVLEKLSPIVAHI</sequence>
<dbReference type="PROSITE" id="PS00237">
    <property type="entry name" value="G_PROTEIN_RECEP_F1_1"/>
    <property type="match status" value="1"/>
</dbReference>
<evidence type="ECO:0000256" key="1">
    <source>
        <dbReference type="ARBA" id="ARBA00004141"/>
    </source>
</evidence>
<evidence type="ECO:0000256" key="10">
    <source>
        <dbReference type="SAM" id="Phobius"/>
    </source>
</evidence>
<keyword evidence="2 8" id="KW-0812">Transmembrane</keyword>
<dbReference type="GO" id="GO:0004930">
    <property type="term" value="F:G protein-coupled receptor activity"/>
    <property type="evidence" value="ECO:0007669"/>
    <property type="project" value="UniProtKB-KW"/>
</dbReference>
<feature type="region of interest" description="Disordered" evidence="9">
    <location>
        <begin position="477"/>
        <end position="505"/>
    </location>
</feature>
<accession>A0AAD4NBZ7</accession>
<evidence type="ECO:0000313" key="12">
    <source>
        <dbReference type="EMBL" id="KAI1726144.1"/>
    </source>
</evidence>
<dbReference type="EMBL" id="JAKKPZ010000002">
    <property type="protein sequence ID" value="KAI1726144.1"/>
    <property type="molecule type" value="Genomic_DNA"/>
</dbReference>
<feature type="region of interest" description="Disordered" evidence="9">
    <location>
        <begin position="388"/>
        <end position="407"/>
    </location>
</feature>
<proteinExistence type="inferred from homology"/>
<dbReference type="InterPro" id="IPR000276">
    <property type="entry name" value="GPCR_Rhodpsn"/>
</dbReference>
<dbReference type="SUPFAM" id="SSF81321">
    <property type="entry name" value="Family A G protein-coupled receptor-like"/>
    <property type="match status" value="1"/>
</dbReference>
<feature type="compositionally biased region" description="Polar residues" evidence="9">
    <location>
        <begin position="422"/>
        <end position="431"/>
    </location>
</feature>
<reference evidence="12" key="1">
    <citation type="submission" date="2022-01" db="EMBL/GenBank/DDBJ databases">
        <title>Genome Sequence Resource for Two Populations of Ditylenchus destructor, the Migratory Endoparasitic Phytonematode.</title>
        <authorList>
            <person name="Zhang H."/>
            <person name="Lin R."/>
            <person name="Xie B."/>
        </authorList>
    </citation>
    <scope>NUCLEOTIDE SEQUENCE</scope>
    <source>
        <strain evidence="12">BazhouSP</strain>
    </source>
</reference>
<evidence type="ECO:0000313" key="13">
    <source>
        <dbReference type="Proteomes" id="UP001201812"/>
    </source>
</evidence>
<feature type="compositionally biased region" description="Basic and acidic residues" evidence="9">
    <location>
        <begin position="479"/>
        <end position="505"/>
    </location>
</feature>
<feature type="transmembrane region" description="Helical" evidence="10">
    <location>
        <begin position="188"/>
        <end position="214"/>
    </location>
</feature>
<keyword evidence="3 10" id="KW-1133">Transmembrane helix</keyword>
<evidence type="ECO:0000256" key="5">
    <source>
        <dbReference type="ARBA" id="ARBA00023136"/>
    </source>
</evidence>
<dbReference type="GO" id="GO:0005886">
    <property type="term" value="C:plasma membrane"/>
    <property type="evidence" value="ECO:0007669"/>
    <property type="project" value="TreeGrafter"/>
</dbReference>
<evidence type="ECO:0000259" key="11">
    <source>
        <dbReference type="PROSITE" id="PS50262"/>
    </source>
</evidence>
<keyword evidence="5 10" id="KW-0472">Membrane</keyword>
<feature type="compositionally biased region" description="Basic residues" evidence="9">
    <location>
        <begin position="442"/>
        <end position="453"/>
    </location>
</feature>
<feature type="transmembrane region" description="Helical" evidence="10">
    <location>
        <begin position="239"/>
        <end position="266"/>
    </location>
</feature>
<evidence type="ECO:0000256" key="9">
    <source>
        <dbReference type="SAM" id="MobiDB-lite"/>
    </source>
</evidence>
<gene>
    <name evidence="12" type="ORF">DdX_02841</name>
</gene>